<organism evidence="1 2">
    <name type="scientific">Mycobacterium heckeshornense</name>
    <dbReference type="NCBI Taxonomy" id="110505"/>
    <lineage>
        <taxon>Bacteria</taxon>
        <taxon>Bacillati</taxon>
        <taxon>Actinomycetota</taxon>
        <taxon>Actinomycetes</taxon>
        <taxon>Mycobacteriales</taxon>
        <taxon>Mycobacteriaceae</taxon>
        <taxon>Mycobacterium</taxon>
    </lineage>
</organism>
<dbReference type="RefSeq" id="WP_048891265.1">
    <property type="nucleotide sequence ID" value="NZ_AP024237.1"/>
</dbReference>
<name>A0A2G8B5U3_9MYCO</name>
<dbReference type="STRING" id="110505.ACT16_09730"/>
<accession>A0A2G8B5U3</accession>
<proteinExistence type="predicted"/>
<sequence length="161" mass="18055">MKKVVASGVLIIVGVEVLALLLHDRRVVLWTSGAAAAIAMFHVRWFIGRDIELSPAGSDSDLFGDSLRSWLSRTETMIRWSESTRSDWDRHLRPVLARRFEIATGQRQARDAAAFHATGRMLFGPELWGWVNPDNIARAGARQPGPGRATLEEILQRLEQI</sequence>
<dbReference type="Proteomes" id="UP000595446">
    <property type="component" value="Chromosome"/>
</dbReference>
<dbReference type="EMBL" id="AP024237">
    <property type="protein sequence ID" value="BCO37220.1"/>
    <property type="molecule type" value="Genomic_DNA"/>
</dbReference>
<evidence type="ECO:0000313" key="1">
    <source>
        <dbReference type="EMBL" id="BCO37220.1"/>
    </source>
</evidence>
<reference evidence="1 2" key="1">
    <citation type="submission" date="2020-12" db="EMBL/GenBank/DDBJ databases">
        <title>Complete genome sequence of Mycobacterium heckeshornense JCM 15655T, closely related to a pathogenic non-tuberculous mycobacterial species Mycobacterium xenopi.</title>
        <authorList>
            <person name="Yoshida M."/>
            <person name="Fukano H."/>
            <person name="Asakura T."/>
            <person name="Suzuki M."/>
            <person name="Hoshino Y."/>
        </authorList>
    </citation>
    <scope>NUCLEOTIDE SEQUENCE [LARGE SCALE GENOMIC DNA]</scope>
    <source>
        <strain evidence="1 2">JCM 15655</strain>
    </source>
</reference>
<keyword evidence="2" id="KW-1185">Reference proteome</keyword>
<dbReference type="AlphaFoldDB" id="A0A2G8B5U3"/>
<evidence type="ECO:0000313" key="2">
    <source>
        <dbReference type="Proteomes" id="UP000595446"/>
    </source>
</evidence>
<dbReference type="OrthoDB" id="4571146at2"/>
<protein>
    <submittedName>
        <fullName evidence="1">Uncharacterized protein</fullName>
    </submittedName>
</protein>
<gene>
    <name evidence="1" type="ORF">MHEC_36530</name>
</gene>